<accession>A0A1B9AN91</accession>
<dbReference type="AlphaFoldDB" id="A0A1B9AN91"/>
<keyword evidence="2" id="KW-1185">Reference proteome</keyword>
<proteinExistence type="predicted"/>
<comment type="caution">
    <text evidence="1">The sequence shown here is derived from an EMBL/GenBank/DDBJ whole genome shotgun (WGS) entry which is preliminary data.</text>
</comment>
<protein>
    <recommendedName>
        <fullName evidence="3">DNA-binding protein</fullName>
    </recommendedName>
</protein>
<evidence type="ECO:0000313" key="1">
    <source>
        <dbReference type="EMBL" id="OCA85312.1"/>
    </source>
</evidence>
<evidence type="ECO:0000313" key="2">
    <source>
        <dbReference type="Proteomes" id="UP000092578"/>
    </source>
</evidence>
<organism evidence="1 2">
    <name type="scientific">Pseudobacillus wudalianchiensis</name>
    <dbReference type="NCBI Taxonomy" id="1743143"/>
    <lineage>
        <taxon>Bacteria</taxon>
        <taxon>Bacillati</taxon>
        <taxon>Bacillota</taxon>
        <taxon>Bacilli</taxon>
        <taxon>Bacillales</taxon>
        <taxon>Bacillaceae</taxon>
        <taxon>Pseudobacillus</taxon>
    </lineage>
</organism>
<dbReference type="RefSeq" id="WP_065411284.1">
    <property type="nucleotide sequence ID" value="NZ_MAYT01000027.1"/>
</dbReference>
<dbReference type="EMBL" id="MAYT01000027">
    <property type="protein sequence ID" value="OCA85312.1"/>
    <property type="molecule type" value="Genomic_DNA"/>
</dbReference>
<dbReference type="Proteomes" id="UP000092578">
    <property type="component" value="Unassembled WGS sequence"/>
</dbReference>
<sequence length="63" mass="7667">MRKIYGIENLIAYLSSVNFPLTEERIKDLILNRELPHHRAFQSTFIFNLDHIDWWISQQRLKP</sequence>
<reference evidence="2" key="1">
    <citation type="submission" date="2016-05" db="EMBL/GenBank/DDBJ databases">
        <authorList>
            <person name="Liu B."/>
            <person name="Wang J."/>
            <person name="Zhu Y."/>
            <person name="Liu G."/>
            <person name="Chen Q."/>
            <person name="Chen Z."/>
            <person name="Lan J."/>
            <person name="Che J."/>
            <person name="Ge C."/>
            <person name="Shi H."/>
            <person name="Pan Z."/>
            <person name="Liu X."/>
        </authorList>
    </citation>
    <scope>NUCLEOTIDE SEQUENCE [LARGE SCALE GENOMIC DNA]</scope>
    <source>
        <strain evidence="2">FJAT-27215</strain>
    </source>
</reference>
<gene>
    <name evidence="1" type="ORF">A8F95_11635</name>
</gene>
<evidence type="ECO:0008006" key="3">
    <source>
        <dbReference type="Google" id="ProtNLM"/>
    </source>
</evidence>
<name>A0A1B9AN91_9BACI</name>